<gene>
    <name evidence="2" type="ORF">PCON_04124</name>
</gene>
<accession>U4LR28</accession>
<evidence type="ECO:0000256" key="1">
    <source>
        <dbReference type="SAM" id="Phobius"/>
    </source>
</evidence>
<sequence length="65" mass="7783">MDLFWFKCSYSGWTKVLFSRTILHHSILPSGRLTPRLFLSRLFIFFCSSFESLLIFLGGIYSWRR</sequence>
<keyword evidence="1" id="KW-1133">Transmembrane helix</keyword>
<feature type="transmembrane region" description="Helical" evidence="1">
    <location>
        <begin position="42"/>
        <end position="63"/>
    </location>
</feature>
<dbReference type="AlphaFoldDB" id="U4LR28"/>
<keyword evidence="1" id="KW-0812">Transmembrane</keyword>
<keyword evidence="1" id="KW-0472">Membrane</keyword>
<protein>
    <submittedName>
        <fullName evidence="2">Uncharacterized protein</fullName>
    </submittedName>
</protein>
<dbReference type="Proteomes" id="UP000018144">
    <property type="component" value="Unassembled WGS sequence"/>
</dbReference>
<reference evidence="2 3" key="1">
    <citation type="journal article" date="2013" name="PLoS Genet.">
        <title>The genome and development-dependent transcriptomes of Pyronema confluens: a window into fungal evolution.</title>
        <authorList>
            <person name="Traeger S."/>
            <person name="Altegoer F."/>
            <person name="Freitag M."/>
            <person name="Gabaldon T."/>
            <person name="Kempken F."/>
            <person name="Kumar A."/>
            <person name="Marcet-Houben M."/>
            <person name="Poggeler S."/>
            <person name="Stajich J.E."/>
            <person name="Nowrousian M."/>
        </authorList>
    </citation>
    <scope>NUCLEOTIDE SEQUENCE [LARGE SCALE GENOMIC DNA]</scope>
    <source>
        <strain evidence="3">CBS 100304</strain>
        <tissue evidence="2">Vegetative mycelium</tissue>
    </source>
</reference>
<evidence type="ECO:0000313" key="3">
    <source>
        <dbReference type="Proteomes" id="UP000018144"/>
    </source>
</evidence>
<evidence type="ECO:0000313" key="2">
    <source>
        <dbReference type="EMBL" id="CCX34641.1"/>
    </source>
</evidence>
<proteinExistence type="predicted"/>
<organism evidence="2 3">
    <name type="scientific">Pyronema omphalodes (strain CBS 100304)</name>
    <name type="common">Pyronema confluens</name>
    <dbReference type="NCBI Taxonomy" id="1076935"/>
    <lineage>
        <taxon>Eukaryota</taxon>
        <taxon>Fungi</taxon>
        <taxon>Dikarya</taxon>
        <taxon>Ascomycota</taxon>
        <taxon>Pezizomycotina</taxon>
        <taxon>Pezizomycetes</taxon>
        <taxon>Pezizales</taxon>
        <taxon>Pyronemataceae</taxon>
        <taxon>Pyronema</taxon>
    </lineage>
</organism>
<name>U4LR28_PYROM</name>
<keyword evidence="3" id="KW-1185">Reference proteome</keyword>
<dbReference type="EMBL" id="HF936586">
    <property type="protein sequence ID" value="CCX34641.1"/>
    <property type="molecule type" value="Genomic_DNA"/>
</dbReference>